<accession>A0A6G1H2Z0</accession>
<organism evidence="2 3">
    <name type="scientific">Aulographum hederae CBS 113979</name>
    <dbReference type="NCBI Taxonomy" id="1176131"/>
    <lineage>
        <taxon>Eukaryota</taxon>
        <taxon>Fungi</taxon>
        <taxon>Dikarya</taxon>
        <taxon>Ascomycota</taxon>
        <taxon>Pezizomycotina</taxon>
        <taxon>Dothideomycetes</taxon>
        <taxon>Pleosporomycetidae</taxon>
        <taxon>Aulographales</taxon>
        <taxon>Aulographaceae</taxon>
    </lineage>
</organism>
<proteinExistence type="predicted"/>
<dbReference type="Proteomes" id="UP000800041">
    <property type="component" value="Unassembled WGS sequence"/>
</dbReference>
<dbReference type="OrthoDB" id="3799681at2759"/>
<gene>
    <name evidence="2" type="ORF">K402DRAFT_420547</name>
</gene>
<evidence type="ECO:0000313" key="3">
    <source>
        <dbReference type="Proteomes" id="UP000800041"/>
    </source>
</evidence>
<feature type="region of interest" description="Disordered" evidence="1">
    <location>
        <begin position="1"/>
        <end position="26"/>
    </location>
</feature>
<dbReference type="EMBL" id="ML977153">
    <property type="protein sequence ID" value="KAF1987328.1"/>
    <property type="molecule type" value="Genomic_DNA"/>
</dbReference>
<dbReference type="AlphaFoldDB" id="A0A6G1H2Z0"/>
<protein>
    <submittedName>
        <fullName evidence="2">Uncharacterized protein</fullName>
    </submittedName>
</protein>
<sequence length="230" mass="25319">MVLMRGKSQKPLSEAGYQGQALPPSAPFGVNDPSGNYLGAFGLDGKAPWNHDYIQLNGKNPQTDLPILETYESKDQKAVIVKNSWGKSEDPNPALSWTAMTMSNWRAASGDGVKDLKFIVRDNVQSVNTVSSEGITLNSVNAINQAFTRMDAPKQDTLELSLDRNSPNVNEIAAFELMAAQTHVARVYQMLKDYRSELGNLDIAKLHLQTNKQNPSTVAQYNIIIELGPR</sequence>
<evidence type="ECO:0000313" key="2">
    <source>
        <dbReference type="EMBL" id="KAF1987328.1"/>
    </source>
</evidence>
<name>A0A6G1H2Z0_9PEZI</name>
<evidence type="ECO:0000256" key="1">
    <source>
        <dbReference type="SAM" id="MobiDB-lite"/>
    </source>
</evidence>
<reference evidence="2" key="1">
    <citation type="journal article" date="2020" name="Stud. Mycol.">
        <title>101 Dothideomycetes genomes: a test case for predicting lifestyles and emergence of pathogens.</title>
        <authorList>
            <person name="Haridas S."/>
            <person name="Albert R."/>
            <person name="Binder M."/>
            <person name="Bloem J."/>
            <person name="Labutti K."/>
            <person name="Salamov A."/>
            <person name="Andreopoulos B."/>
            <person name="Baker S."/>
            <person name="Barry K."/>
            <person name="Bills G."/>
            <person name="Bluhm B."/>
            <person name="Cannon C."/>
            <person name="Castanera R."/>
            <person name="Culley D."/>
            <person name="Daum C."/>
            <person name="Ezra D."/>
            <person name="Gonzalez J."/>
            <person name="Henrissat B."/>
            <person name="Kuo A."/>
            <person name="Liang C."/>
            <person name="Lipzen A."/>
            <person name="Lutzoni F."/>
            <person name="Magnuson J."/>
            <person name="Mondo S."/>
            <person name="Nolan M."/>
            <person name="Ohm R."/>
            <person name="Pangilinan J."/>
            <person name="Park H.-J."/>
            <person name="Ramirez L."/>
            <person name="Alfaro M."/>
            <person name="Sun H."/>
            <person name="Tritt A."/>
            <person name="Yoshinaga Y."/>
            <person name="Zwiers L.-H."/>
            <person name="Turgeon B."/>
            <person name="Goodwin S."/>
            <person name="Spatafora J."/>
            <person name="Crous P."/>
            <person name="Grigoriev I."/>
        </authorList>
    </citation>
    <scope>NUCLEOTIDE SEQUENCE</scope>
    <source>
        <strain evidence="2">CBS 113979</strain>
    </source>
</reference>
<keyword evidence="3" id="KW-1185">Reference proteome</keyword>